<dbReference type="GO" id="GO:0032259">
    <property type="term" value="P:methylation"/>
    <property type="evidence" value="ECO:0007669"/>
    <property type="project" value="UniProtKB-KW"/>
</dbReference>
<dbReference type="PANTHER" id="PTHR13271">
    <property type="entry name" value="UNCHARACTERIZED PUTATIVE METHYLTRANSFERASE"/>
    <property type="match status" value="1"/>
</dbReference>
<dbReference type="InterPro" id="IPR046341">
    <property type="entry name" value="SET_dom_sf"/>
</dbReference>
<dbReference type="AlphaFoldDB" id="A0AAV8TQG8"/>
<comment type="function">
    <text evidence="1">Protein-lysine N-methyltransferase.</text>
</comment>
<comment type="similarity">
    <text evidence="1">Belongs to the class V-like SAM-binding methyltransferase superfamily. Histone-lysine methyltransferase family. SETD6 subfamily.</text>
</comment>
<feature type="domain" description="SET" evidence="2">
    <location>
        <begin position="24"/>
        <end position="265"/>
    </location>
</feature>
<dbReference type="CDD" id="cd10527">
    <property type="entry name" value="SET_LSMT"/>
    <property type="match status" value="1"/>
</dbReference>
<dbReference type="PANTHER" id="PTHR13271:SF34">
    <property type="entry name" value="N-LYSINE METHYLTRANSFERASE SETD6"/>
    <property type="match status" value="1"/>
</dbReference>
<dbReference type="GO" id="GO:0016279">
    <property type="term" value="F:protein-lysine N-methyltransferase activity"/>
    <property type="evidence" value="ECO:0007669"/>
    <property type="project" value="UniProtKB-UniRule"/>
</dbReference>
<keyword evidence="1" id="KW-0949">S-adenosyl-L-methionine</keyword>
<organism evidence="3 4">
    <name type="scientific">Erythroxylum novogranatense</name>
    <dbReference type="NCBI Taxonomy" id="1862640"/>
    <lineage>
        <taxon>Eukaryota</taxon>
        <taxon>Viridiplantae</taxon>
        <taxon>Streptophyta</taxon>
        <taxon>Embryophyta</taxon>
        <taxon>Tracheophyta</taxon>
        <taxon>Spermatophyta</taxon>
        <taxon>Magnoliopsida</taxon>
        <taxon>eudicotyledons</taxon>
        <taxon>Gunneridae</taxon>
        <taxon>Pentapetalae</taxon>
        <taxon>rosids</taxon>
        <taxon>fabids</taxon>
        <taxon>Malpighiales</taxon>
        <taxon>Erythroxylaceae</taxon>
        <taxon>Erythroxylum</taxon>
    </lineage>
</organism>
<keyword evidence="1" id="KW-0539">Nucleus</keyword>
<keyword evidence="1" id="KW-0489">Methyltransferase</keyword>
<protein>
    <recommendedName>
        <fullName evidence="1">N-lysine methyltransferase</fullName>
        <ecNumber evidence="1">2.1.1.-</ecNumber>
    </recommendedName>
</protein>
<dbReference type="SUPFAM" id="SSF82199">
    <property type="entry name" value="SET domain"/>
    <property type="match status" value="1"/>
</dbReference>
<evidence type="ECO:0000256" key="1">
    <source>
        <dbReference type="PIRNR" id="PIRNR011771"/>
    </source>
</evidence>
<comment type="subcellular location">
    <subcellularLocation>
        <location evidence="1">Nucleus</location>
    </subcellularLocation>
</comment>
<dbReference type="Proteomes" id="UP001159364">
    <property type="component" value="Linkage Group LG03"/>
</dbReference>
<reference evidence="3 4" key="1">
    <citation type="submission" date="2021-09" db="EMBL/GenBank/DDBJ databases">
        <title>Genomic insights and catalytic innovation underlie evolution of tropane alkaloids biosynthesis.</title>
        <authorList>
            <person name="Wang Y.-J."/>
            <person name="Tian T."/>
            <person name="Huang J.-P."/>
            <person name="Huang S.-X."/>
        </authorList>
    </citation>
    <scope>NUCLEOTIDE SEQUENCE [LARGE SCALE GENOMIC DNA]</scope>
    <source>
        <strain evidence="3">KIB-2018</strain>
        <tissue evidence="3">Leaf</tissue>
    </source>
</reference>
<dbReference type="InterPro" id="IPR001214">
    <property type="entry name" value="SET_dom"/>
</dbReference>
<dbReference type="InterPro" id="IPR050600">
    <property type="entry name" value="SETD3_SETD6_MTase"/>
</dbReference>
<keyword evidence="4" id="KW-1185">Reference proteome</keyword>
<dbReference type="PROSITE" id="PS50280">
    <property type="entry name" value="SET"/>
    <property type="match status" value="1"/>
</dbReference>
<dbReference type="Gene3D" id="3.90.1410.10">
    <property type="entry name" value="set domain protein methyltransferase, domain 1"/>
    <property type="match status" value="1"/>
</dbReference>
<dbReference type="EMBL" id="JAIWQS010000003">
    <property type="protein sequence ID" value="KAJ8769196.1"/>
    <property type="molecule type" value="Genomic_DNA"/>
</dbReference>
<dbReference type="EC" id="2.1.1.-" evidence="1"/>
<evidence type="ECO:0000313" key="4">
    <source>
        <dbReference type="Proteomes" id="UP001159364"/>
    </source>
</evidence>
<dbReference type="PIRSF" id="PIRSF011771">
    <property type="entry name" value="RMS1_SET"/>
    <property type="match status" value="1"/>
</dbReference>
<comment type="caution">
    <text evidence="3">The sequence shown here is derived from an EMBL/GenBank/DDBJ whole genome shotgun (WGS) entry which is preliminary data.</text>
</comment>
<evidence type="ECO:0000313" key="3">
    <source>
        <dbReference type="EMBL" id="KAJ8769196.1"/>
    </source>
</evidence>
<keyword evidence="1" id="KW-0808">Transferase</keyword>
<accession>A0AAV8TQG8</accession>
<proteinExistence type="inferred from homology"/>
<dbReference type="InterPro" id="IPR011383">
    <property type="entry name" value="N-lys_methylase_SETD6"/>
</dbReference>
<evidence type="ECO:0000259" key="2">
    <source>
        <dbReference type="PROSITE" id="PS50280"/>
    </source>
</evidence>
<dbReference type="GO" id="GO:0005634">
    <property type="term" value="C:nucleus"/>
    <property type="evidence" value="ECO:0007669"/>
    <property type="project" value="UniProtKB-SubCell"/>
</dbReference>
<name>A0AAV8TQG8_9ROSI</name>
<sequence>MTSSRRLRAFKRWMNSQGVEYSGEALKFVDSIEEGISVRALRDLKEGEVVGSIPKSACLTIKNSGACELIETAELGGYLGLAVAIMYEKSLGEESPWAGYLQVLPERESLPLVWTLDEVDHFLCGTELHKIVKEDKALIYEDWKESILPLLDLWPLNPTFFGVEQYFASKSLVASRAFEIDNYHGFGMVPLADLFNHKTGAEDVHLTSVSSHSESDNTDDSDLDGLPTECGVYEKPSSGSERSMILEMIMVKDVKAGAEVFNTYGSMGNAALLHRYGFTEPDNEYDIVNIDLELVLQWSSTLFSDRYSRARLALWRRLDYSSCVSQNAEYFEISFDGKPQVELLSLLHIMLLQEDLYHKLDLSLSTASHHKESMNVILLEKCGATLDKSSEISRDLLLTEEVCRALLWLADKRESFYGLKSTQDDIGARKRCDMKERKQYHSLMLRVSERKILKRLRSYVSYGARSLKTSKKTSARKRLKGN</sequence>
<gene>
    <name evidence="3" type="ORF">K2173_000971</name>
</gene>